<dbReference type="AlphaFoldDB" id="A0A0W8FHN8"/>
<organism evidence="1">
    <name type="scientific">hydrocarbon metagenome</name>
    <dbReference type="NCBI Taxonomy" id="938273"/>
    <lineage>
        <taxon>unclassified sequences</taxon>
        <taxon>metagenomes</taxon>
        <taxon>ecological metagenomes</taxon>
    </lineage>
</organism>
<sequence length="134" mass="14695">MCGELIGEFRGKITGTRIIELLETGPKIESTDRSTGKLLGIDAEEMATGWSVWRSADTQYGEDIGVITSKSGEMAMYTASFIGTGSAGSLAGNYRGTVYFHSSTPQWTRLNGKSVVFEYGADEEGNNHWRLLEW</sequence>
<accession>A0A0W8FHN8</accession>
<comment type="caution">
    <text evidence="1">The sequence shown here is derived from an EMBL/GenBank/DDBJ whole genome shotgun (WGS) entry which is preliminary data.</text>
</comment>
<name>A0A0W8FHN8_9ZZZZ</name>
<dbReference type="EMBL" id="LNQE01001197">
    <property type="protein sequence ID" value="KUG20377.1"/>
    <property type="molecule type" value="Genomic_DNA"/>
</dbReference>
<evidence type="ECO:0000313" key="1">
    <source>
        <dbReference type="EMBL" id="KUG20377.1"/>
    </source>
</evidence>
<proteinExistence type="predicted"/>
<gene>
    <name evidence="1" type="ORF">ASZ90_009887</name>
</gene>
<protein>
    <submittedName>
        <fullName evidence="1">Uncharacterized protein</fullName>
    </submittedName>
</protein>
<reference evidence="1" key="1">
    <citation type="journal article" date="2015" name="Proc. Natl. Acad. Sci. U.S.A.">
        <title>Networks of energetic and metabolic interactions define dynamics in microbial communities.</title>
        <authorList>
            <person name="Embree M."/>
            <person name="Liu J.K."/>
            <person name="Al-Bassam M.M."/>
            <person name="Zengler K."/>
        </authorList>
    </citation>
    <scope>NUCLEOTIDE SEQUENCE</scope>
</reference>